<dbReference type="Pfam" id="PF01535">
    <property type="entry name" value="PPR"/>
    <property type="match status" value="7"/>
</dbReference>
<comment type="caution">
    <text evidence="4">The sequence shown here is derived from an EMBL/GenBank/DDBJ whole genome shotgun (WGS) entry which is preliminary data.</text>
</comment>
<evidence type="ECO:0000256" key="3">
    <source>
        <dbReference type="SAM" id="MobiDB-lite"/>
    </source>
</evidence>
<evidence type="ECO:0000313" key="4">
    <source>
        <dbReference type="EMBL" id="KAK1289946.1"/>
    </source>
</evidence>
<dbReference type="PANTHER" id="PTHR24015:SF1063">
    <property type="entry name" value="OS12G0156900 PROTEIN"/>
    <property type="match status" value="1"/>
</dbReference>
<keyword evidence="1" id="KW-0677">Repeat</keyword>
<feature type="compositionally biased region" description="Basic residues" evidence="3">
    <location>
        <begin position="1"/>
        <end position="13"/>
    </location>
</feature>
<dbReference type="EMBL" id="JAUJYO010000018">
    <property type="protein sequence ID" value="KAK1289946.1"/>
    <property type="molecule type" value="Genomic_DNA"/>
</dbReference>
<dbReference type="PROSITE" id="PS51375">
    <property type="entry name" value="PPR"/>
    <property type="match status" value="3"/>
</dbReference>
<evidence type="ECO:0000256" key="2">
    <source>
        <dbReference type="PROSITE-ProRule" id="PRU00708"/>
    </source>
</evidence>
<dbReference type="SUPFAM" id="SSF48452">
    <property type="entry name" value="TPR-like"/>
    <property type="match status" value="1"/>
</dbReference>
<gene>
    <name evidence="4" type="primary">PCMP-E82</name>
    <name evidence="4" type="ORF">QJS10_CPB18g01331</name>
</gene>
<keyword evidence="5" id="KW-1185">Reference proteome</keyword>
<dbReference type="InterPro" id="IPR002885">
    <property type="entry name" value="PPR_rpt"/>
</dbReference>
<proteinExistence type="predicted"/>
<dbReference type="FunFam" id="1.25.40.10:FF:000344">
    <property type="entry name" value="Pentatricopeptide repeat-containing protein"/>
    <property type="match status" value="1"/>
</dbReference>
<feature type="region of interest" description="Disordered" evidence="3">
    <location>
        <begin position="1"/>
        <end position="35"/>
    </location>
</feature>
<reference evidence="4" key="2">
    <citation type="submission" date="2023-06" db="EMBL/GenBank/DDBJ databases">
        <authorList>
            <person name="Ma L."/>
            <person name="Liu K.-W."/>
            <person name="Li Z."/>
            <person name="Hsiao Y.-Y."/>
            <person name="Qi Y."/>
            <person name="Fu T."/>
            <person name="Tang G."/>
            <person name="Zhang D."/>
            <person name="Sun W.-H."/>
            <person name="Liu D.-K."/>
            <person name="Li Y."/>
            <person name="Chen G.-Z."/>
            <person name="Liu X.-D."/>
            <person name="Liao X.-Y."/>
            <person name="Jiang Y.-T."/>
            <person name="Yu X."/>
            <person name="Hao Y."/>
            <person name="Huang J."/>
            <person name="Zhao X.-W."/>
            <person name="Ke S."/>
            <person name="Chen Y.-Y."/>
            <person name="Wu W.-L."/>
            <person name="Hsu J.-L."/>
            <person name="Lin Y.-F."/>
            <person name="Huang M.-D."/>
            <person name="Li C.-Y."/>
            <person name="Huang L."/>
            <person name="Wang Z.-W."/>
            <person name="Zhao X."/>
            <person name="Zhong W.-Y."/>
            <person name="Peng D.-H."/>
            <person name="Ahmad S."/>
            <person name="Lan S."/>
            <person name="Zhang J.-S."/>
            <person name="Tsai W.-C."/>
            <person name="Van De Peer Y."/>
            <person name="Liu Z.-J."/>
        </authorList>
    </citation>
    <scope>NUCLEOTIDE SEQUENCE</scope>
    <source>
        <strain evidence="4">CP</strain>
        <tissue evidence="4">Leaves</tissue>
    </source>
</reference>
<feature type="repeat" description="PPR" evidence="2">
    <location>
        <begin position="137"/>
        <end position="171"/>
    </location>
</feature>
<reference evidence="4" key="1">
    <citation type="journal article" date="2023" name="Nat. Commun.">
        <title>Diploid and tetraploid genomes of Acorus and the evolution of monocots.</title>
        <authorList>
            <person name="Ma L."/>
            <person name="Liu K.W."/>
            <person name="Li Z."/>
            <person name="Hsiao Y.Y."/>
            <person name="Qi Y."/>
            <person name="Fu T."/>
            <person name="Tang G.D."/>
            <person name="Zhang D."/>
            <person name="Sun W.H."/>
            <person name="Liu D.K."/>
            <person name="Li Y."/>
            <person name="Chen G.Z."/>
            <person name="Liu X.D."/>
            <person name="Liao X.Y."/>
            <person name="Jiang Y.T."/>
            <person name="Yu X."/>
            <person name="Hao Y."/>
            <person name="Huang J."/>
            <person name="Zhao X.W."/>
            <person name="Ke S."/>
            <person name="Chen Y.Y."/>
            <person name="Wu W.L."/>
            <person name="Hsu J.L."/>
            <person name="Lin Y.F."/>
            <person name="Huang M.D."/>
            <person name="Li C.Y."/>
            <person name="Huang L."/>
            <person name="Wang Z.W."/>
            <person name="Zhao X."/>
            <person name="Zhong W.Y."/>
            <person name="Peng D.H."/>
            <person name="Ahmad S."/>
            <person name="Lan S."/>
            <person name="Zhang J.S."/>
            <person name="Tsai W.C."/>
            <person name="Van de Peer Y."/>
            <person name="Liu Z.J."/>
        </authorList>
    </citation>
    <scope>NUCLEOTIDE SEQUENCE</scope>
    <source>
        <strain evidence="4">CP</strain>
    </source>
</reference>
<dbReference type="InterPro" id="IPR011990">
    <property type="entry name" value="TPR-like_helical_dom_sf"/>
</dbReference>
<feature type="compositionally biased region" description="Polar residues" evidence="3">
    <location>
        <begin position="14"/>
        <end position="28"/>
    </location>
</feature>
<dbReference type="NCBIfam" id="TIGR00756">
    <property type="entry name" value="PPR"/>
    <property type="match status" value="4"/>
</dbReference>
<dbReference type="Gene3D" id="1.25.40.10">
    <property type="entry name" value="Tetratricopeptide repeat domain"/>
    <property type="match status" value="3"/>
</dbReference>
<sequence>MSVRRLRPNRAKYTRTNIASQPSNSTPTEPHHRPINDTYRWNRIIRSRTDEKKKNPCEAFLSYAQMRRVRCRIDSYTLVYVAKSCAVVPEAEQVHAHVFKSGFESEKITQTAILAMYGLLGLLGSAQKVFDETPHRDVVIWNSLISAYARADRPREAVQVVREMAVVGGDARPNGVTVTSALSACSGLKALKQGKALHGYAMRSLVVGFDVFVHNALIHVYAKCSCLSYARRVFGEMGFRNSVTWTSMINGCTENGLFYEALALFEAMKSDARVRPDEATMLGIVSMAAKMGSFETAKRVNEYVTENGFAGETRIANALMDMHFKCGDTATACAMFNRMNAKARTLVTWTTVIQGLAMHGHGAAALTRFAQMQREGFKPDGVVFLSVLCACNHAGLVEEGKKWFESMVGEHGLEPWVEHYGCVVDMLCRTGRVEEAIGVVEGMRRVRPDSAVWRALLGACREREDVGLAREIEQRLLELEPEYKGNYVMMSNMYARVGEWGGVEETRGRMVRNGGVGRGDCGCSQVEV</sequence>
<dbReference type="Proteomes" id="UP001180020">
    <property type="component" value="Unassembled WGS sequence"/>
</dbReference>
<feature type="repeat" description="PPR" evidence="2">
    <location>
        <begin position="345"/>
        <end position="379"/>
    </location>
</feature>
<dbReference type="GO" id="GO:0003723">
    <property type="term" value="F:RNA binding"/>
    <property type="evidence" value="ECO:0007669"/>
    <property type="project" value="InterPro"/>
</dbReference>
<name>A0AAV9CLZ2_ACOCL</name>
<accession>A0AAV9CLZ2</accession>
<feature type="repeat" description="PPR" evidence="2">
    <location>
        <begin position="241"/>
        <end position="271"/>
    </location>
</feature>
<organism evidence="4 5">
    <name type="scientific">Acorus calamus</name>
    <name type="common">Sweet flag</name>
    <dbReference type="NCBI Taxonomy" id="4465"/>
    <lineage>
        <taxon>Eukaryota</taxon>
        <taxon>Viridiplantae</taxon>
        <taxon>Streptophyta</taxon>
        <taxon>Embryophyta</taxon>
        <taxon>Tracheophyta</taxon>
        <taxon>Spermatophyta</taxon>
        <taxon>Magnoliopsida</taxon>
        <taxon>Liliopsida</taxon>
        <taxon>Acoraceae</taxon>
        <taxon>Acorus</taxon>
    </lineage>
</organism>
<evidence type="ECO:0000313" key="5">
    <source>
        <dbReference type="Proteomes" id="UP001180020"/>
    </source>
</evidence>
<protein>
    <submittedName>
        <fullName evidence="4">Pentatricopeptide repeat-containing protein</fullName>
    </submittedName>
</protein>
<dbReference type="GO" id="GO:0009451">
    <property type="term" value="P:RNA modification"/>
    <property type="evidence" value="ECO:0007669"/>
    <property type="project" value="InterPro"/>
</dbReference>
<dbReference type="Pfam" id="PF20431">
    <property type="entry name" value="E_motif"/>
    <property type="match status" value="1"/>
</dbReference>
<evidence type="ECO:0000256" key="1">
    <source>
        <dbReference type="ARBA" id="ARBA00022737"/>
    </source>
</evidence>
<dbReference type="AlphaFoldDB" id="A0AAV9CLZ2"/>
<dbReference type="InterPro" id="IPR046848">
    <property type="entry name" value="E_motif"/>
</dbReference>
<dbReference type="InterPro" id="IPR046960">
    <property type="entry name" value="PPR_At4g14850-like_plant"/>
</dbReference>
<dbReference type="PANTHER" id="PTHR24015">
    <property type="entry name" value="OS07G0578800 PROTEIN-RELATED"/>
    <property type="match status" value="1"/>
</dbReference>
<dbReference type="FunFam" id="1.25.40.10:FF:000090">
    <property type="entry name" value="Pentatricopeptide repeat-containing protein, chloroplastic"/>
    <property type="match status" value="1"/>
</dbReference>